<proteinExistence type="predicted"/>
<organism evidence="1 2">
    <name type="scientific">Jejuia pallidilutea</name>
    <dbReference type="NCBI Taxonomy" id="504487"/>
    <lineage>
        <taxon>Bacteria</taxon>
        <taxon>Pseudomonadati</taxon>
        <taxon>Bacteroidota</taxon>
        <taxon>Flavobacteriia</taxon>
        <taxon>Flavobacteriales</taxon>
        <taxon>Flavobacteriaceae</taxon>
        <taxon>Jejuia</taxon>
    </lineage>
</organism>
<protein>
    <submittedName>
        <fullName evidence="1">Uncharacterized protein</fullName>
    </submittedName>
</protein>
<dbReference type="AlphaFoldDB" id="A0A090VYT5"/>
<evidence type="ECO:0000313" key="1">
    <source>
        <dbReference type="EMBL" id="GAL69093.1"/>
    </source>
</evidence>
<gene>
    <name evidence="1" type="ORF">JCM19301_165</name>
</gene>
<dbReference type="RefSeq" id="WP_052417982.1">
    <property type="nucleotide sequence ID" value="NZ_BBNR01000038.1"/>
</dbReference>
<dbReference type="Proteomes" id="UP000029641">
    <property type="component" value="Unassembled WGS sequence"/>
</dbReference>
<accession>A0A090VYT5</accession>
<name>A0A090VYT5_9FLAO</name>
<sequence>MKKIIYIFASLLLVSGTGFAQKKNLKRVNKLFEMRAYKDAAEIYETKARNQEVLQNLADSYYYNASLQKAIKTYRELFVQYGDSIDIEYHFRFAQALKGVKEYKEADKHLRRYYNKP</sequence>
<evidence type="ECO:0000313" key="2">
    <source>
        <dbReference type="Proteomes" id="UP000029641"/>
    </source>
</evidence>
<dbReference type="InterPro" id="IPR011990">
    <property type="entry name" value="TPR-like_helical_dom_sf"/>
</dbReference>
<dbReference type="Gene3D" id="1.25.40.10">
    <property type="entry name" value="Tetratricopeptide repeat domain"/>
    <property type="match status" value="1"/>
</dbReference>
<comment type="caution">
    <text evidence="1">The sequence shown here is derived from an EMBL/GenBank/DDBJ whole genome shotgun (WGS) entry which is preliminary data.</text>
</comment>
<reference evidence="1 2" key="1">
    <citation type="journal article" date="2014" name="Genome Announc.">
        <title>Draft Genome Sequence of Marine Flavobacterium Jejuia pallidilutea Strain 11shimoA1 and Pigmentation Mutants.</title>
        <authorList>
            <person name="Takatani N."/>
            <person name="Nakanishi M."/>
            <person name="Meirelles P."/>
            <person name="Mino S."/>
            <person name="Suda W."/>
            <person name="Oshima K."/>
            <person name="Hattori M."/>
            <person name="Ohkuma M."/>
            <person name="Hosokawa M."/>
            <person name="Miyashita K."/>
            <person name="Thompson F.L."/>
            <person name="Niwa A."/>
            <person name="Sawabe T."/>
            <person name="Sawabe T."/>
        </authorList>
    </citation>
    <scope>NUCLEOTIDE SEQUENCE [LARGE SCALE GENOMIC DNA]</scope>
    <source>
        <strain evidence="1 2">JCM 19301</strain>
    </source>
</reference>
<dbReference type="SUPFAM" id="SSF48452">
    <property type="entry name" value="TPR-like"/>
    <property type="match status" value="1"/>
</dbReference>
<dbReference type="EMBL" id="BBNR01000038">
    <property type="protein sequence ID" value="GAL69093.1"/>
    <property type="molecule type" value="Genomic_DNA"/>
</dbReference>